<dbReference type="OrthoDB" id="288554at2"/>
<dbReference type="EMBL" id="CP037422">
    <property type="protein sequence ID" value="QDU09075.1"/>
    <property type="molecule type" value="Genomic_DNA"/>
</dbReference>
<reference evidence="2 3" key="1">
    <citation type="submission" date="2019-03" db="EMBL/GenBank/DDBJ databases">
        <title>Deep-cultivation of Planctomycetes and their phenomic and genomic characterization uncovers novel biology.</title>
        <authorList>
            <person name="Wiegand S."/>
            <person name="Jogler M."/>
            <person name="Boedeker C."/>
            <person name="Pinto D."/>
            <person name="Vollmers J."/>
            <person name="Rivas-Marin E."/>
            <person name="Kohn T."/>
            <person name="Peeters S.H."/>
            <person name="Heuer A."/>
            <person name="Rast P."/>
            <person name="Oberbeckmann S."/>
            <person name="Bunk B."/>
            <person name="Jeske O."/>
            <person name="Meyerdierks A."/>
            <person name="Storesund J.E."/>
            <person name="Kallscheuer N."/>
            <person name="Luecker S."/>
            <person name="Lage O.M."/>
            <person name="Pohl T."/>
            <person name="Merkel B.J."/>
            <person name="Hornburger P."/>
            <person name="Mueller R.-W."/>
            <person name="Bruemmer F."/>
            <person name="Labrenz M."/>
            <person name="Spormann A.M."/>
            <person name="Op den Camp H."/>
            <person name="Overmann J."/>
            <person name="Amann R."/>
            <person name="Jetten M.S.M."/>
            <person name="Mascher T."/>
            <person name="Medema M.H."/>
            <person name="Devos D.P."/>
            <person name="Kaster A.-K."/>
            <person name="Ovreas L."/>
            <person name="Rohde M."/>
            <person name="Galperin M.Y."/>
            <person name="Jogler C."/>
        </authorList>
    </citation>
    <scope>NUCLEOTIDE SEQUENCE [LARGE SCALE GENOMIC DNA]</scope>
    <source>
        <strain evidence="2 3">V202</strain>
    </source>
</reference>
<dbReference type="RefSeq" id="WP_145174706.1">
    <property type="nucleotide sequence ID" value="NZ_CP037422.1"/>
</dbReference>
<proteinExistence type="predicted"/>
<dbReference type="InterPro" id="IPR049248">
    <property type="entry name" value="DUF6881"/>
</dbReference>
<feature type="domain" description="DUF6881" evidence="1">
    <location>
        <begin position="3"/>
        <end position="88"/>
    </location>
</feature>
<name>A0A517WUY0_9PLAN</name>
<accession>A0A517WUY0</accession>
<sequence>MYFLQVKWLHKFQEEPVVIYAELDDELWEIRKIEEFPDGTFGYADKENHTESTELSTSQYPPLEQIASNPEFELQHIDQEEFERVWLNSHS</sequence>
<protein>
    <recommendedName>
        <fullName evidence="1">DUF6881 domain-containing protein</fullName>
    </recommendedName>
</protein>
<evidence type="ECO:0000313" key="3">
    <source>
        <dbReference type="Proteomes" id="UP000318384"/>
    </source>
</evidence>
<dbReference type="Proteomes" id="UP000318384">
    <property type="component" value="Chromosome"/>
</dbReference>
<evidence type="ECO:0000259" key="1">
    <source>
        <dbReference type="Pfam" id="PF21812"/>
    </source>
</evidence>
<dbReference type="Pfam" id="PF21812">
    <property type="entry name" value="DUF6881"/>
    <property type="match status" value="1"/>
</dbReference>
<keyword evidence="3" id="KW-1185">Reference proteome</keyword>
<evidence type="ECO:0000313" key="2">
    <source>
        <dbReference type="EMBL" id="QDU09075.1"/>
    </source>
</evidence>
<organism evidence="2 3">
    <name type="scientific">Gimesia aquarii</name>
    <dbReference type="NCBI Taxonomy" id="2527964"/>
    <lineage>
        <taxon>Bacteria</taxon>
        <taxon>Pseudomonadati</taxon>
        <taxon>Planctomycetota</taxon>
        <taxon>Planctomycetia</taxon>
        <taxon>Planctomycetales</taxon>
        <taxon>Planctomycetaceae</taxon>
        <taxon>Gimesia</taxon>
    </lineage>
</organism>
<gene>
    <name evidence="2" type="ORF">V202x_24460</name>
</gene>
<dbReference type="AlphaFoldDB" id="A0A517WUY0"/>